<proteinExistence type="inferred from homology"/>
<name>A0ABN2D4I7_9ACTN</name>
<dbReference type="PROSITE" id="PS51318">
    <property type="entry name" value="TAT"/>
    <property type="match status" value="1"/>
</dbReference>
<dbReference type="Proteomes" id="UP001500393">
    <property type="component" value="Unassembled WGS sequence"/>
</dbReference>
<dbReference type="CDD" id="cd13585">
    <property type="entry name" value="PBP2_TMBP_like"/>
    <property type="match status" value="1"/>
</dbReference>
<dbReference type="InterPro" id="IPR006061">
    <property type="entry name" value="SBP_1_CS"/>
</dbReference>
<dbReference type="PANTHER" id="PTHR43649">
    <property type="entry name" value="ARABINOSE-BINDING PROTEIN-RELATED"/>
    <property type="match status" value="1"/>
</dbReference>
<evidence type="ECO:0000313" key="6">
    <source>
        <dbReference type="Proteomes" id="UP001500393"/>
    </source>
</evidence>
<feature type="chain" id="PRO_5047435883" description="Multiple sugar transport system substrate-binding protein" evidence="4">
    <location>
        <begin position="38"/>
        <end position="447"/>
    </location>
</feature>
<evidence type="ECO:0000256" key="4">
    <source>
        <dbReference type="SAM" id="SignalP"/>
    </source>
</evidence>
<dbReference type="EMBL" id="BAAAOS010000018">
    <property type="protein sequence ID" value="GAA1570260.1"/>
    <property type="molecule type" value="Genomic_DNA"/>
</dbReference>
<dbReference type="PROSITE" id="PS01037">
    <property type="entry name" value="SBP_BACTERIAL_1"/>
    <property type="match status" value="1"/>
</dbReference>
<evidence type="ECO:0000256" key="3">
    <source>
        <dbReference type="ARBA" id="ARBA00022729"/>
    </source>
</evidence>
<comment type="caution">
    <text evidence="5">The sequence shown here is derived from an EMBL/GenBank/DDBJ whole genome shotgun (WGS) entry which is preliminary data.</text>
</comment>
<evidence type="ECO:0000256" key="1">
    <source>
        <dbReference type="ARBA" id="ARBA00008520"/>
    </source>
</evidence>
<dbReference type="Gene3D" id="3.40.190.10">
    <property type="entry name" value="Periplasmic binding protein-like II"/>
    <property type="match status" value="1"/>
</dbReference>
<organism evidence="5 6">
    <name type="scientific">Kribbella sancticallisti</name>
    <dbReference type="NCBI Taxonomy" id="460087"/>
    <lineage>
        <taxon>Bacteria</taxon>
        <taxon>Bacillati</taxon>
        <taxon>Actinomycetota</taxon>
        <taxon>Actinomycetes</taxon>
        <taxon>Propionibacteriales</taxon>
        <taxon>Kribbellaceae</taxon>
        <taxon>Kribbella</taxon>
    </lineage>
</organism>
<dbReference type="SUPFAM" id="SSF53850">
    <property type="entry name" value="Periplasmic binding protein-like II"/>
    <property type="match status" value="1"/>
</dbReference>
<keyword evidence="2" id="KW-0813">Transport</keyword>
<gene>
    <name evidence="5" type="ORF">GCM10009789_24770</name>
</gene>
<dbReference type="InterPro" id="IPR006311">
    <property type="entry name" value="TAT_signal"/>
</dbReference>
<dbReference type="InterPro" id="IPR006059">
    <property type="entry name" value="SBP"/>
</dbReference>
<accession>A0ABN2D4I7</accession>
<comment type="similarity">
    <text evidence="1">Belongs to the bacterial solute-binding protein 1 family.</text>
</comment>
<dbReference type="Pfam" id="PF13416">
    <property type="entry name" value="SBP_bac_8"/>
    <property type="match status" value="1"/>
</dbReference>
<evidence type="ECO:0000313" key="5">
    <source>
        <dbReference type="EMBL" id="GAA1570260.1"/>
    </source>
</evidence>
<dbReference type="PANTHER" id="PTHR43649:SF30">
    <property type="entry name" value="ABC TRANSPORTER SUBSTRATE-BINDING PROTEIN"/>
    <property type="match status" value="1"/>
</dbReference>
<feature type="signal peptide" evidence="4">
    <location>
        <begin position="1"/>
        <end position="37"/>
    </location>
</feature>
<dbReference type="InterPro" id="IPR050490">
    <property type="entry name" value="Bact_solute-bd_prot1"/>
</dbReference>
<evidence type="ECO:0008006" key="7">
    <source>
        <dbReference type="Google" id="ProtNLM"/>
    </source>
</evidence>
<sequence>MSARTNPHPPRSELSRRGLLKLTGLAGLAAASTGVLSACSSTPSGAATWSMWSSSPAERKVWDDFSKYVAGTLKVESIPTLTPSGGYPTKLDLQLVSGTAGLVTALNGTLIPTYAARGAHRPLDDLIAADPDFRLDDFYPAIRKISTFNGQTYAIGFDVAPTVLYYNKSLLTKAGIPLPSRTEPMTWETFRGLAKELTRPPDQFGFTCAPAIDDLVSWIYCAGGNVMNDEGTVSTLNRPEALQAIQFVIDLFVKDKVTPPISNLVTESSLSNFMEGNVAFMQNGPWQVVNVRKAKFDWDVIPFPAGPAGSTPRVSGSSFAIPAAVKGDDLELAWKLLKTLTSTGALDIYAKAGRNNPARLAAGSAFKPPPDNLGVVQQILAGKVAGGHPFDVTTNWNQVKQLLGQDLPRTFLGQVSVPEVIDGLTPRLDVLMKQHQDNIRQAQARKG</sequence>
<evidence type="ECO:0000256" key="2">
    <source>
        <dbReference type="ARBA" id="ARBA00022448"/>
    </source>
</evidence>
<keyword evidence="6" id="KW-1185">Reference proteome</keyword>
<keyword evidence="3 4" id="KW-0732">Signal</keyword>
<protein>
    <recommendedName>
        <fullName evidence="7">Multiple sugar transport system substrate-binding protein</fullName>
    </recommendedName>
</protein>
<reference evidence="5 6" key="1">
    <citation type="journal article" date="2019" name="Int. J. Syst. Evol. Microbiol.">
        <title>The Global Catalogue of Microorganisms (GCM) 10K type strain sequencing project: providing services to taxonomists for standard genome sequencing and annotation.</title>
        <authorList>
            <consortium name="The Broad Institute Genomics Platform"/>
            <consortium name="The Broad Institute Genome Sequencing Center for Infectious Disease"/>
            <person name="Wu L."/>
            <person name="Ma J."/>
        </authorList>
    </citation>
    <scope>NUCLEOTIDE SEQUENCE [LARGE SCALE GENOMIC DNA]</scope>
    <source>
        <strain evidence="5 6">JCM 14969</strain>
    </source>
</reference>
<dbReference type="RefSeq" id="WP_344213091.1">
    <property type="nucleotide sequence ID" value="NZ_BAAAOS010000018.1"/>
</dbReference>